<dbReference type="GO" id="GO:0047560">
    <property type="term" value="F:3-dehydrosphinganine reductase activity"/>
    <property type="evidence" value="ECO:0007669"/>
    <property type="project" value="UniProtKB-EC"/>
</dbReference>
<dbReference type="GO" id="GO:0006666">
    <property type="term" value="P:3-keto-sphinganine metabolic process"/>
    <property type="evidence" value="ECO:0007669"/>
    <property type="project" value="InterPro"/>
</dbReference>
<keyword evidence="5" id="KW-0521">NADP</keyword>
<dbReference type="PRINTS" id="PR00081">
    <property type="entry name" value="GDHRDH"/>
</dbReference>
<dbReference type="Gene3D" id="3.40.50.720">
    <property type="entry name" value="NAD(P)-binding Rossmann-like Domain"/>
    <property type="match status" value="1"/>
</dbReference>
<dbReference type="InterPro" id="IPR045022">
    <property type="entry name" value="KDSR-like"/>
</dbReference>
<proteinExistence type="predicted"/>
<evidence type="ECO:0000256" key="8">
    <source>
        <dbReference type="ARBA" id="ARBA00023098"/>
    </source>
</evidence>
<gene>
    <name evidence="13" type="ORF">N656DRAFT_717362</name>
</gene>
<evidence type="ECO:0000256" key="4">
    <source>
        <dbReference type="ARBA" id="ARBA00022824"/>
    </source>
</evidence>
<dbReference type="GO" id="GO:0005789">
    <property type="term" value="C:endoplasmic reticulum membrane"/>
    <property type="evidence" value="ECO:0007669"/>
    <property type="project" value="TreeGrafter"/>
</dbReference>
<dbReference type="EC" id="1.1.1.102" evidence="9"/>
<dbReference type="Proteomes" id="UP001302812">
    <property type="component" value="Unassembled WGS sequence"/>
</dbReference>
<keyword evidence="12" id="KW-0812">Transmembrane</keyword>
<dbReference type="InterPro" id="IPR002347">
    <property type="entry name" value="SDR_fam"/>
</dbReference>
<comment type="subcellular location">
    <subcellularLocation>
        <location evidence="1">Endoplasmic reticulum</location>
    </subcellularLocation>
</comment>
<comment type="pathway">
    <text evidence="3">Sphingolipid metabolism.</text>
</comment>
<keyword evidence="12" id="KW-0472">Membrane</keyword>
<dbReference type="InterPro" id="IPR036291">
    <property type="entry name" value="NAD(P)-bd_dom_sf"/>
</dbReference>
<evidence type="ECO:0000313" key="14">
    <source>
        <dbReference type="Proteomes" id="UP001302812"/>
    </source>
</evidence>
<comment type="pathway">
    <text evidence="2">Lipid metabolism; sphingolipid metabolism.</text>
</comment>
<keyword evidence="12" id="KW-1133">Transmembrane helix</keyword>
<evidence type="ECO:0000256" key="3">
    <source>
        <dbReference type="ARBA" id="ARBA00004991"/>
    </source>
</evidence>
<dbReference type="CDD" id="cd08939">
    <property type="entry name" value="KDSR-like_SDR_c"/>
    <property type="match status" value="1"/>
</dbReference>
<evidence type="ECO:0000256" key="9">
    <source>
        <dbReference type="ARBA" id="ARBA00026112"/>
    </source>
</evidence>
<evidence type="ECO:0000256" key="7">
    <source>
        <dbReference type="ARBA" id="ARBA00023002"/>
    </source>
</evidence>
<dbReference type="AlphaFoldDB" id="A0AAN6QL53"/>
<name>A0AAN6QL53_9PEZI</name>
<keyword evidence="4" id="KW-0256">Endoplasmic reticulum</keyword>
<evidence type="ECO:0000313" key="13">
    <source>
        <dbReference type="EMBL" id="KAK4108862.1"/>
    </source>
</evidence>
<feature type="transmembrane region" description="Helical" evidence="12">
    <location>
        <begin position="301"/>
        <end position="321"/>
    </location>
</feature>
<comment type="catalytic activity">
    <reaction evidence="11">
        <text>sphinganine + NADP(+) = 3-oxosphinganine + NADPH + H(+)</text>
        <dbReference type="Rhea" id="RHEA:22640"/>
        <dbReference type="ChEBI" id="CHEBI:15378"/>
        <dbReference type="ChEBI" id="CHEBI:57783"/>
        <dbReference type="ChEBI" id="CHEBI:57817"/>
        <dbReference type="ChEBI" id="CHEBI:58299"/>
        <dbReference type="ChEBI" id="CHEBI:58349"/>
        <dbReference type="EC" id="1.1.1.102"/>
    </reaction>
    <physiologicalReaction direction="right-to-left" evidence="11">
        <dbReference type="Rhea" id="RHEA:22642"/>
    </physiologicalReaction>
</comment>
<dbReference type="EMBL" id="MU853360">
    <property type="protein sequence ID" value="KAK4108862.1"/>
    <property type="molecule type" value="Genomic_DNA"/>
</dbReference>
<protein>
    <recommendedName>
        <fullName evidence="9">3-dehydrosphinganine reductase</fullName>
        <ecNumber evidence="9">1.1.1.102</ecNumber>
    </recommendedName>
</protein>
<keyword evidence="14" id="KW-1185">Reference proteome</keyword>
<accession>A0AAN6QL53</accession>
<evidence type="ECO:0000256" key="1">
    <source>
        <dbReference type="ARBA" id="ARBA00004240"/>
    </source>
</evidence>
<dbReference type="SUPFAM" id="SSF51735">
    <property type="entry name" value="NAD(P)-binding Rossmann-fold domains"/>
    <property type="match status" value="1"/>
</dbReference>
<evidence type="ECO:0000256" key="10">
    <source>
        <dbReference type="ARBA" id="ARBA00044737"/>
    </source>
</evidence>
<organism evidence="13 14">
    <name type="scientific">Canariomyces notabilis</name>
    <dbReference type="NCBI Taxonomy" id="2074819"/>
    <lineage>
        <taxon>Eukaryota</taxon>
        <taxon>Fungi</taxon>
        <taxon>Dikarya</taxon>
        <taxon>Ascomycota</taxon>
        <taxon>Pezizomycotina</taxon>
        <taxon>Sordariomycetes</taxon>
        <taxon>Sordariomycetidae</taxon>
        <taxon>Sordariales</taxon>
        <taxon>Chaetomiaceae</taxon>
        <taxon>Canariomyces</taxon>
    </lineage>
</organism>
<dbReference type="PANTHER" id="PTHR43550:SF3">
    <property type="entry name" value="3-KETODIHYDROSPHINGOSINE REDUCTASE"/>
    <property type="match status" value="1"/>
</dbReference>
<evidence type="ECO:0000256" key="5">
    <source>
        <dbReference type="ARBA" id="ARBA00022857"/>
    </source>
</evidence>
<keyword evidence="8" id="KW-0443">Lipid metabolism</keyword>
<dbReference type="RefSeq" id="XP_064666432.1">
    <property type="nucleotide sequence ID" value="XM_064812199.1"/>
</dbReference>
<evidence type="ECO:0000256" key="6">
    <source>
        <dbReference type="ARBA" id="ARBA00022919"/>
    </source>
</evidence>
<reference evidence="13" key="1">
    <citation type="journal article" date="2023" name="Mol. Phylogenet. Evol.">
        <title>Genome-scale phylogeny and comparative genomics of the fungal order Sordariales.</title>
        <authorList>
            <person name="Hensen N."/>
            <person name="Bonometti L."/>
            <person name="Westerberg I."/>
            <person name="Brannstrom I.O."/>
            <person name="Guillou S."/>
            <person name="Cros-Aarteil S."/>
            <person name="Calhoun S."/>
            <person name="Haridas S."/>
            <person name="Kuo A."/>
            <person name="Mondo S."/>
            <person name="Pangilinan J."/>
            <person name="Riley R."/>
            <person name="LaButti K."/>
            <person name="Andreopoulos B."/>
            <person name="Lipzen A."/>
            <person name="Chen C."/>
            <person name="Yan M."/>
            <person name="Daum C."/>
            <person name="Ng V."/>
            <person name="Clum A."/>
            <person name="Steindorff A."/>
            <person name="Ohm R.A."/>
            <person name="Martin F."/>
            <person name="Silar P."/>
            <person name="Natvig D.O."/>
            <person name="Lalanne C."/>
            <person name="Gautier V."/>
            <person name="Ament-Velasquez S.L."/>
            <person name="Kruys A."/>
            <person name="Hutchinson M.I."/>
            <person name="Powell A.J."/>
            <person name="Barry K."/>
            <person name="Miller A.N."/>
            <person name="Grigoriev I.V."/>
            <person name="Debuchy R."/>
            <person name="Gladieux P."/>
            <person name="Hiltunen Thoren M."/>
            <person name="Johannesson H."/>
        </authorList>
    </citation>
    <scope>NUCLEOTIDE SEQUENCE</scope>
    <source>
        <strain evidence="13">CBS 508.74</strain>
    </source>
</reference>
<dbReference type="GeneID" id="89936324"/>
<keyword evidence="7" id="KW-0560">Oxidoreductase</keyword>
<dbReference type="Pfam" id="PF00106">
    <property type="entry name" value="adh_short"/>
    <property type="match status" value="1"/>
</dbReference>
<comment type="function">
    <text evidence="10">Catalyzes the reduction of 3'-oxosphinganine (3-ketodihydrosphingosine/KDS) to sphinganine (dihydrosphingosine/DHS), the second step of de novo sphingolipid biosynthesis.</text>
</comment>
<reference evidence="13" key="2">
    <citation type="submission" date="2023-05" db="EMBL/GenBank/DDBJ databases">
        <authorList>
            <consortium name="Lawrence Berkeley National Laboratory"/>
            <person name="Steindorff A."/>
            <person name="Hensen N."/>
            <person name="Bonometti L."/>
            <person name="Westerberg I."/>
            <person name="Brannstrom I.O."/>
            <person name="Guillou S."/>
            <person name="Cros-Aarteil S."/>
            <person name="Calhoun S."/>
            <person name="Haridas S."/>
            <person name="Kuo A."/>
            <person name="Mondo S."/>
            <person name="Pangilinan J."/>
            <person name="Riley R."/>
            <person name="Labutti K."/>
            <person name="Andreopoulos B."/>
            <person name="Lipzen A."/>
            <person name="Chen C."/>
            <person name="Yanf M."/>
            <person name="Daum C."/>
            <person name="Ng V."/>
            <person name="Clum A."/>
            <person name="Ohm R."/>
            <person name="Martin F."/>
            <person name="Silar P."/>
            <person name="Natvig D."/>
            <person name="Lalanne C."/>
            <person name="Gautier V."/>
            <person name="Ament-Velasquez S.L."/>
            <person name="Kruys A."/>
            <person name="Hutchinson M.I."/>
            <person name="Powell A.J."/>
            <person name="Barry K."/>
            <person name="Miller A.N."/>
            <person name="Grigoriev I.V."/>
            <person name="Debuchy R."/>
            <person name="Gladieux P."/>
            <person name="Thoren M.H."/>
            <person name="Johannesson H."/>
        </authorList>
    </citation>
    <scope>NUCLEOTIDE SEQUENCE</scope>
    <source>
        <strain evidence="13">CBS 508.74</strain>
    </source>
</reference>
<evidence type="ECO:0000256" key="11">
    <source>
        <dbReference type="ARBA" id="ARBA00048930"/>
    </source>
</evidence>
<dbReference type="PANTHER" id="PTHR43550">
    <property type="entry name" value="3-KETODIHYDROSPHINGOSINE REDUCTASE"/>
    <property type="match status" value="1"/>
</dbReference>
<keyword evidence="6" id="KW-0746">Sphingolipid metabolism</keyword>
<comment type="caution">
    <text evidence="13">The sequence shown here is derived from an EMBL/GenBank/DDBJ whole genome shotgun (WGS) entry which is preliminary data.</text>
</comment>
<evidence type="ECO:0000256" key="2">
    <source>
        <dbReference type="ARBA" id="ARBA00004760"/>
    </source>
</evidence>
<evidence type="ECO:0000256" key="12">
    <source>
        <dbReference type="SAM" id="Phobius"/>
    </source>
</evidence>
<sequence>MGNLISKNEFPVKDRVVLITGGSRGTGLEGGRQLAAKGAHVVIVARDIKRLEEGHAYIRDGALSPQTQRFHHISADLTDASECQRVIRETTAWNNGAPPDIVWCCHGSAHPTLLADTPTEQFRAQMDQNYFSSAYIAQAALQAWLPHKQPQQQQLSKPPMPNTPLPARHLIFTASFVALFPLAGYSPYSPSKAALRSLSDSLSMECELYAAAHPHEPRIRVHTLFPATILTEGYEAENRIKTDLTRKLEEADAGQTPAELARKAIAGLEAGQELVATDFLTGLVMTTVMGGSVRGGFRRGLGTWLVGCVAGIVMVVVRASMDRDVRRWGREHGPSGMRRAVD</sequence>
<dbReference type="GO" id="GO:0030148">
    <property type="term" value="P:sphingolipid biosynthetic process"/>
    <property type="evidence" value="ECO:0007669"/>
    <property type="project" value="InterPro"/>
</dbReference>